<name>A0A142C1B6_CONBE</name>
<organism evidence="2">
    <name type="scientific">Conus betulinus</name>
    <name type="common">Beech cone</name>
    <dbReference type="NCBI Taxonomy" id="89764"/>
    <lineage>
        <taxon>Eukaryota</taxon>
        <taxon>Metazoa</taxon>
        <taxon>Spiralia</taxon>
        <taxon>Lophotrochozoa</taxon>
        <taxon>Mollusca</taxon>
        <taxon>Gastropoda</taxon>
        <taxon>Caenogastropoda</taxon>
        <taxon>Neogastropoda</taxon>
        <taxon>Conoidea</taxon>
        <taxon>Conidae</taxon>
        <taxon>Conus</taxon>
        <taxon>Dendroconus</taxon>
    </lineage>
</organism>
<feature type="chain" id="PRO_5007493165" evidence="1">
    <location>
        <begin position="24"/>
        <end position="78"/>
    </location>
</feature>
<reference evidence="2" key="1">
    <citation type="submission" date="2015-12" db="EMBL/GenBank/DDBJ databases">
        <title>High throughput identification of novel conotoxins from the Chinese tubular cone snail Conus betulinus by multitranscriptome sequencing.</title>
        <authorList>
            <person name="Ruan Z."/>
            <person name="Peng C."/>
            <person name="Shi Q."/>
            <person name="Yao G."/>
            <person name="Gao B.-M."/>
        </authorList>
    </citation>
    <scope>NUCLEOTIDE SEQUENCE</scope>
</reference>
<evidence type="ECO:0000313" key="2">
    <source>
        <dbReference type="EMBL" id="AMP44617.1"/>
    </source>
</evidence>
<proteinExistence type="evidence at transcript level"/>
<sequence>MEKLMTLMVVAAALVLTKVKVQGDQDNSPKDVRKRLQGSVFKRCTEVSLPCEDDSECCAPYLCKCTMGSTCDSRCRST</sequence>
<dbReference type="AlphaFoldDB" id="A0A142C1B6"/>
<accession>A0A142C1B6</accession>
<protein>
    <submittedName>
        <fullName evidence="2">Conotoxin</fullName>
    </submittedName>
</protein>
<dbReference type="EMBL" id="KU317657">
    <property type="protein sequence ID" value="AMP44617.1"/>
    <property type="molecule type" value="mRNA"/>
</dbReference>
<feature type="signal peptide" evidence="1">
    <location>
        <begin position="1"/>
        <end position="23"/>
    </location>
</feature>
<keyword evidence="1" id="KW-0732">Signal</keyword>
<evidence type="ECO:0000256" key="1">
    <source>
        <dbReference type="SAM" id="SignalP"/>
    </source>
</evidence>